<name>A0A1H6VZI1_9BACT</name>
<dbReference type="Gene3D" id="2.60.120.10">
    <property type="entry name" value="Jelly Rolls"/>
    <property type="match status" value="1"/>
</dbReference>
<evidence type="ECO:0000313" key="3">
    <source>
        <dbReference type="Proteomes" id="UP000199532"/>
    </source>
</evidence>
<dbReference type="EMBL" id="FNXY01000005">
    <property type="protein sequence ID" value="SEJ10049.1"/>
    <property type="molecule type" value="Genomic_DNA"/>
</dbReference>
<dbReference type="Pfam" id="PF00027">
    <property type="entry name" value="cNMP_binding"/>
    <property type="match status" value="1"/>
</dbReference>
<dbReference type="GO" id="GO:0016301">
    <property type="term" value="F:kinase activity"/>
    <property type="evidence" value="ECO:0007669"/>
    <property type="project" value="UniProtKB-KW"/>
</dbReference>
<feature type="domain" description="Cyclic nucleotide-binding" evidence="1">
    <location>
        <begin position="33"/>
        <end position="111"/>
    </location>
</feature>
<keyword evidence="3" id="KW-1185">Reference proteome</keyword>
<organism evidence="2 3">
    <name type="scientific">Dyadobacter koreensis</name>
    <dbReference type="NCBI Taxonomy" id="408657"/>
    <lineage>
        <taxon>Bacteria</taxon>
        <taxon>Pseudomonadati</taxon>
        <taxon>Bacteroidota</taxon>
        <taxon>Cytophagia</taxon>
        <taxon>Cytophagales</taxon>
        <taxon>Spirosomataceae</taxon>
        <taxon>Dyadobacter</taxon>
    </lineage>
</organism>
<dbReference type="InterPro" id="IPR014710">
    <property type="entry name" value="RmlC-like_jellyroll"/>
</dbReference>
<dbReference type="InterPro" id="IPR000595">
    <property type="entry name" value="cNMP-bd_dom"/>
</dbReference>
<dbReference type="OrthoDB" id="1933280at2"/>
<dbReference type="SUPFAM" id="SSF51206">
    <property type="entry name" value="cAMP-binding domain-like"/>
    <property type="match status" value="1"/>
</dbReference>
<dbReference type="Proteomes" id="UP000199532">
    <property type="component" value="Unassembled WGS sequence"/>
</dbReference>
<keyword evidence="2" id="KW-0808">Transferase</keyword>
<proteinExistence type="predicted"/>
<gene>
    <name evidence="2" type="ORF">SAMN04487995_3212</name>
</gene>
<evidence type="ECO:0000259" key="1">
    <source>
        <dbReference type="Pfam" id="PF00027"/>
    </source>
</evidence>
<sequence length="199" mass="23657">MDNCARIINYLKKFVEVTDEEARLFSSYFHENQIRKGQYIIQPDFTARHRNYVLQGALRAFVVDEAGQEHTISFAIDDWWISDVNSYIYQKPATMFVVALENSRILQIEFEKEKELKSLNHKYETFFRVMAERGMAFHQRRFISNLTLSAEKRYDDFLEKYPQVAQRMPQYALASYLGMTTQFLSRIRKRKAKSETGFT</sequence>
<reference evidence="2 3" key="1">
    <citation type="submission" date="2016-10" db="EMBL/GenBank/DDBJ databases">
        <authorList>
            <person name="de Groot N.N."/>
        </authorList>
    </citation>
    <scope>NUCLEOTIDE SEQUENCE [LARGE SCALE GENOMIC DNA]</scope>
    <source>
        <strain evidence="2 3">DSM 19938</strain>
    </source>
</reference>
<dbReference type="AlphaFoldDB" id="A0A1H6VZI1"/>
<keyword evidence="2" id="KW-0418">Kinase</keyword>
<protein>
    <submittedName>
        <fullName evidence="2">cAMP-binding domain of CRP or a regulatory subunit of cAMP-dependent protein kinases</fullName>
    </submittedName>
</protein>
<accession>A0A1H6VZI1</accession>
<dbReference type="STRING" id="408657.SAMN04487995_3212"/>
<evidence type="ECO:0000313" key="2">
    <source>
        <dbReference type="EMBL" id="SEJ10049.1"/>
    </source>
</evidence>
<dbReference type="InterPro" id="IPR018490">
    <property type="entry name" value="cNMP-bd_dom_sf"/>
</dbReference>